<dbReference type="GO" id="GO:0005874">
    <property type="term" value="C:microtubule"/>
    <property type="evidence" value="ECO:0007669"/>
    <property type="project" value="UniProtKB-KW"/>
</dbReference>
<evidence type="ECO:0000313" key="12">
    <source>
        <dbReference type="EMBL" id="MBE9032936.1"/>
    </source>
</evidence>
<evidence type="ECO:0000256" key="1">
    <source>
        <dbReference type="ARBA" id="ARBA00004245"/>
    </source>
</evidence>
<dbReference type="Pfam" id="PF13424">
    <property type="entry name" value="TPR_12"/>
    <property type="match status" value="3"/>
</dbReference>
<accession>A0A928VTT6</accession>
<comment type="similarity">
    <text evidence="2">Belongs to the kinesin light chain family.</text>
</comment>
<comment type="subcellular location">
    <subcellularLocation>
        <location evidence="1">Cytoplasm</location>
        <location evidence="1">Cytoskeleton</location>
    </subcellularLocation>
</comment>
<organism evidence="12 13">
    <name type="scientific">Romeriopsis navalis LEGE 11480</name>
    <dbReference type="NCBI Taxonomy" id="2777977"/>
    <lineage>
        <taxon>Bacteria</taxon>
        <taxon>Bacillati</taxon>
        <taxon>Cyanobacteriota</taxon>
        <taxon>Cyanophyceae</taxon>
        <taxon>Leptolyngbyales</taxon>
        <taxon>Leptolyngbyaceae</taxon>
        <taxon>Romeriopsis</taxon>
        <taxon>Romeriopsis navalis</taxon>
    </lineage>
</organism>
<dbReference type="GO" id="GO:0007018">
    <property type="term" value="P:microtubule-based movement"/>
    <property type="evidence" value="ECO:0007669"/>
    <property type="project" value="TreeGrafter"/>
</dbReference>
<feature type="repeat" description="TPR" evidence="10">
    <location>
        <begin position="113"/>
        <end position="146"/>
    </location>
</feature>
<dbReference type="PANTHER" id="PTHR45783:SF3">
    <property type="entry name" value="KINESIN LIGHT CHAIN"/>
    <property type="match status" value="1"/>
</dbReference>
<feature type="repeat" description="TPR" evidence="10">
    <location>
        <begin position="71"/>
        <end position="104"/>
    </location>
</feature>
<feature type="repeat" description="TPR" evidence="10">
    <location>
        <begin position="323"/>
        <end position="356"/>
    </location>
</feature>
<evidence type="ECO:0000256" key="4">
    <source>
        <dbReference type="ARBA" id="ARBA00022701"/>
    </source>
</evidence>
<evidence type="ECO:0000259" key="11">
    <source>
        <dbReference type="Pfam" id="PF12770"/>
    </source>
</evidence>
<evidence type="ECO:0000256" key="8">
    <source>
        <dbReference type="ARBA" id="ARBA00023175"/>
    </source>
</evidence>
<feature type="repeat" description="TPR" evidence="10">
    <location>
        <begin position="197"/>
        <end position="230"/>
    </location>
</feature>
<feature type="repeat" description="TPR" evidence="10">
    <location>
        <begin position="155"/>
        <end position="188"/>
    </location>
</feature>
<evidence type="ECO:0000313" key="13">
    <source>
        <dbReference type="Proteomes" id="UP000625316"/>
    </source>
</evidence>
<keyword evidence="3" id="KW-0963">Cytoplasm</keyword>
<evidence type="ECO:0000256" key="7">
    <source>
        <dbReference type="ARBA" id="ARBA00023054"/>
    </source>
</evidence>
<evidence type="ECO:0000256" key="2">
    <source>
        <dbReference type="ARBA" id="ARBA00009622"/>
    </source>
</evidence>
<dbReference type="GO" id="GO:0005737">
    <property type="term" value="C:cytoplasm"/>
    <property type="evidence" value="ECO:0007669"/>
    <property type="project" value="TreeGrafter"/>
</dbReference>
<reference evidence="12" key="1">
    <citation type="submission" date="2020-10" db="EMBL/GenBank/DDBJ databases">
        <authorList>
            <person name="Castelo-Branco R."/>
            <person name="Eusebio N."/>
            <person name="Adriana R."/>
            <person name="Vieira A."/>
            <person name="Brugerolle De Fraissinette N."/>
            <person name="Rezende De Castro R."/>
            <person name="Schneider M.P."/>
            <person name="Vasconcelos V."/>
            <person name="Leao P.N."/>
        </authorList>
    </citation>
    <scope>NUCLEOTIDE SEQUENCE</scope>
    <source>
        <strain evidence="12">LEGE 11480</strain>
    </source>
</reference>
<dbReference type="Pfam" id="PF13374">
    <property type="entry name" value="TPR_10"/>
    <property type="match status" value="1"/>
</dbReference>
<dbReference type="Gene3D" id="1.25.40.10">
    <property type="entry name" value="Tetratricopeptide repeat domain"/>
    <property type="match status" value="3"/>
</dbReference>
<dbReference type="PANTHER" id="PTHR45783">
    <property type="entry name" value="KINESIN LIGHT CHAIN"/>
    <property type="match status" value="1"/>
</dbReference>
<evidence type="ECO:0000256" key="10">
    <source>
        <dbReference type="PROSITE-ProRule" id="PRU00339"/>
    </source>
</evidence>
<dbReference type="SUPFAM" id="SSF48452">
    <property type="entry name" value="TPR-like"/>
    <property type="match status" value="2"/>
</dbReference>
<keyword evidence="8" id="KW-0505">Motor protein</keyword>
<dbReference type="InterPro" id="IPR024983">
    <property type="entry name" value="CHAT_dom"/>
</dbReference>
<keyword evidence="5" id="KW-0677">Repeat</keyword>
<feature type="repeat" description="TPR" evidence="10">
    <location>
        <begin position="365"/>
        <end position="398"/>
    </location>
</feature>
<evidence type="ECO:0000256" key="3">
    <source>
        <dbReference type="ARBA" id="ARBA00022490"/>
    </source>
</evidence>
<keyword evidence="4" id="KW-0493">Microtubule</keyword>
<sequence>MLQQVGVSNAQDVKAEGRSPEATAALAKANQLNQQAFQFFQEGQYQAAISPVEAALQIQQQILGDRHPDVASSLNNLALMYAFQGRYEQAEPLYLQALDLRKSLLGNHHPQVATSLNNLAGLYVSQGRYEKAEPMYLQALDLRKSLLGDRHPQVPVSLNNLAGLYLNQGRYEQAEPLYLQALDLRKSLLGDRHLDVASSLHHLAGLYMNQGRYEKAEPLILQALDLRKSLLGDRHLDVASSLNSLAALYIIHGRYEQAESFLIQAIDLRKSLLGDRDPNVASSLTSLAGLYMIHGRYEQAELLYLQALDLLKSLVGDRHSRVAFSLHNLAGLYTIQGRYEQAEPLYLQALDLRKSLLGDRHLKVASSLTSLATLYARQGRYEQAITSLTQGLNIEETNLTTNLELGAEAQKRDYIAILSHTTNEAISLHLQTLTTNHQSAQLALTTIFRRKGRILDVTSNSLATLRQNLTPADQQLLDKLADRTSQLSSLIYSPLIRTNPDQYRTTREALIQEVSELQSRLARRSTTFRQQIQPITLEAVQPIIPSNATLVEITRYKPFNLKAKESEQWGTPRYAAYLLTRDGKIAAVDLGEAASIDQLTAEFRAALQRPNTSAKSIGRKLDAAIMQPLRTKLGQDIKYLLISPDSHLNLIPFAALVDQDNRYLVESYEISYLTSGRDLLRLQPPETNPNTPVLLANPNYTTASNTIIATNPTTLNSTQRTADLTTLSFGPLPGTTAEAQAIAPKLKGVTLFTDTQATETAIKQIQSPRILHIATHGFFLQDLPQPQLQNSRGLLVFDDRAGGRPYFKPSLPIARPYNPNDNPLLRSGLALAGANSLNGGHKNSDGILTALEASQLNFRGTQLVVLSACETGVGDVANGEGVYGLRRAFTLAGAQTQMISLWKVSDAGTKDLMVRYYDKLLTDKKGRSQALLETQRELLKDPQYQHPYYWASFILSGNWKPLPKAP</sequence>
<dbReference type="GO" id="GO:0005871">
    <property type="term" value="C:kinesin complex"/>
    <property type="evidence" value="ECO:0007669"/>
    <property type="project" value="InterPro"/>
</dbReference>
<keyword evidence="6 10" id="KW-0802">TPR repeat</keyword>
<proteinExistence type="inferred from homology"/>
<name>A0A928VTT6_9CYAN</name>
<keyword evidence="7" id="KW-0175">Coiled coil</keyword>
<dbReference type="InterPro" id="IPR019734">
    <property type="entry name" value="TPR_rpt"/>
</dbReference>
<dbReference type="InterPro" id="IPR002151">
    <property type="entry name" value="Kinesin_light"/>
</dbReference>
<dbReference type="PRINTS" id="PR00381">
    <property type="entry name" value="KINESINLIGHT"/>
</dbReference>
<evidence type="ECO:0000256" key="9">
    <source>
        <dbReference type="ARBA" id="ARBA00023212"/>
    </source>
</evidence>
<dbReference type="PROSITE" id="PS50005">
    <property type="entry name" value="TPR"/>
    <property type="match status" value="6"/>
</dbReference>
<feature type="domain" description="CHAT" evidence="11">
    <location>
        <begin position="617"/>
        <end position="958"/>
    </location>
</feature>
<dbReference type="Proteomes" id="UP000625316">
    <property type="component" value="Unassembled WGS sequence"/>
</dbReference>
<protein>
    <submittedName>
        <fullName evidence="12">CHAT domain-containing protein</fullName>
    </submittedName>
</protein>
<dbReference type="EMBL" id="JADEXQ010000136">
    <property type="protein sequence ID" value="MBE9032936.1"/>
    <property type="molecule type" value="Genomic_DNA"/>
</dbReference>
<gene>
    <name evidence="12" type="ORF">IQ266_24680</name>
</gene>
<dbReference type="AlphaFoldDB" id="A0A928VTT6"/>
<keyword evidence="13" id="KW-1185">Reference proteome</keyword>
<dbReference type="GO" id="GO:0019894">
    <property type="term" value="F:kinesin binding"/>
    <property type="evidence" value="ECO:0007669"/>
    <property type="project" value="TreeGrafter"/>
</dbReference>
<dbReference type="Pfam" id="PF13176">
    <property type="entry name" value="TPR_7"/>
    <property type="match status" value="1"/>
</dbReference>
<comment type="caution">
    <text evidence="12">The sequence shown here is derived from an EMBL/GenBank/DDBJ whole genome shotgun (WGS) entry which is preliminary data.</text>
</comment>
<dbReference type="SMART" id="SM00028">
    <property type="entry name" value="TPR"/>
    <property type="match status" value="9"/>
</dbReference>
<dbReference type="InterPro" id="IPR011990">
    <property type="entry name" value="TPR-like_helical_dom_sf"/>
</dbReference>
<dbReference type="Pfam" id="PF12770">
    <property type="entry name" value="CHAT"/>
    <property type="match status" value="1"/>
</dbReference>
<keyword evidence="9" id="KW-0206">Cytoskeleton</keyword>
<evidence type="ECO:0000256" key="5">
    <source>
        <dbReference type="ARBA" id="ARBA00022737"/>
    </source>
</evidence>
<evidence type="ECO:0000256" key="6">
    <source>
        <dbReference type="ARBA" id="ARBA00022803"/>
    </source>
</evidence>